<keyword evidence="1" id="KW-0732">Signal</keyword>
<protein>
    <submittedName>
        <fullName evidence="2">Uncharacterized protein</fullName>
    </submittedName>
</protein>
<comment type="caution">
    <text evidence="2">The sequence shown here is derived from an EMBL/GenBank/DDBJ whole genome shotgun (WGS) entry which is preliminary data.</text>
</comment>
<feature type="chain" id="PRO_5039946503" evidence="1">
    <location>
        <begin position="25"/>
        <end position="85"/>
    </location>
</feature>
<dbReference type="Proteomes" id="UP000824120">
    <property type="component" value="Chromosome 5"/>
</dbReference>
<reference evidence="2 3" key="1">
    <citation type="submission" date="2020-09" db="EMBL/GenBank/DDBJ databases">
        <title>De no assembly of potato wild relative species, Solanum commersonii.</title>
        <authorList>
            <person name="Cho K."/>
        </authorList>
    </citation>
    <scope>NUCLEOTIDE SEQUENCE [LARGE SCALE GENOMIC DNA]</scope>
    <source>
        <strain evidence="2">LZ3.2</strain>
        <tissue evidence="2">Leaf</tissue>
    </source>
</reference>
<dbReference type="AlphaFoldDB" id="A0A9J5YS36"/>
<accession>A0A9J5YS36</accession>
<evidence type="ECO:0000313" key="3">
    <source>
        <dbReference type="Proteomes" id="UP000824120"/>
    </source>
</evidence>
<feature type="signal peptide" evidence="1">
    <location>
        <begin position="1"/>
        <end position="24"/>
    </location>
</feature>
<dbReference type="EMBL" id="JACXVP010000005">
    <property type="protein sequence ID" value="KAG5603579.1"/>
    <property type="molecule type" value="Genomic_DNA"/>
</dbReference>
<keyword evidence="3" id="KW-1185">Reference proteome</keyword>
<organism evidence="2 3">
    <name type="scientific">Solanum commersonii</name>
    <name type="common">Commerson's wild potato</name>
    <name type="synonym">Commerson's nightshade</name>
    <dbReference type="NCBI Taxonomy" id="4109"/>
    <lineage>
        <taxon>Eukaryota</taxon>
        <taxon>Viridiplantae</taxon>
        <taxon>Streptophyta</taxon>
        <taxon>Embryophyta</taxon>
        <taxon>Tracheophyta</taxon>
        <taxon>Spermatophyta</taxon>
        <taxon>Magnoliopsida</taxon>
        <taxon>eudicotyledons</taxon>
        <taxon>Gunneridae</taxon>
        <taxon>Pentapetalae</taxon>
        <taxon>asterids</taxon>
        <taxon>lamiids</taxon>
        <taxon>Solanales</taxon>
        <taxon>Solanaceae</taxon>
        <taxon>Solanoideae</taxon>
        <taxon>Solaneae</taxon>
        <taxon>Solanum</taxon>
    </lineage>
</organism>
<gene>
    <name evidence="2" type="ORF">H5410_025071</name>
</gene>
<name>A0A9J5YS36_SOLCO</name>
<proteinExistence type="predicted"/>
<evidence type="ECO:0000313" key="2">
    <source>
        <dbReference type="EMBL" id="KAG5603579.1"/>
    </source>
</evidence>
<sequence length="85" mass="9390">MANCSSTLFMLLLLVVASGTMVLASKPKEPDTCMTYLGPCGSKDCDANCCRDNCLEQFKHRKPEPVCELIPGDATRLCNCYHWCP</sequence>
<evidence type="ECO:0000256" key="1">
    <source>
        <dbReference type="SAM" id="SignalP"/>
    </source>
</evidence>